<reference evidence="1" key="1">
    <citation type="submission" date="2020-05" db="EMBL/GenBank/DDBJ databases">
        <authorList>
            <person name="Chiriac C."/>
            <person name="Salcher M."/>
            <person name="Ghai R."/>
            <person name="Kavagutti S V."/>
        </authorList>
    </citation>
    <scope>NUCLEOTIDE SEQUENCE</scope>
</reference>
<dbReference type="AlphaFoldDB" id="A0A6J7HR63"/>
<name>A0A6J7HR63_9ZZZZ</name>
<proteinExistence type="predicted"/>
<sequence length="74" mass="8489">MTSSNTAAVDHENWHQFDYEEEFTFSANGKSVYIKRTFENNQTLYWVADSEDYPLDEGTPSSARAYAAVNRASR</sequence>
<accession>A0A6J7HR63</accession>
<dbReference type="EMBL" id="CAFBMS010000047">
    <property type="protein sequence ID" value="CAB4920836.1"/>
    <property type="molecule type" value="Genomic_DNA"/>
</dbReference>
<evidence type="ECO:0000313" key="1">
    <source>
        <dbReference type="EMBL" id="CAB4920836.1"/>
    </source>
</evidence>
<protein>
    <submittedName>
        <fullName evidence="1">Unannotated protein</fullName>
    </submittedName>
</protein>
<organism evidence="1">
    <name type="scientific">freshwater metagenome</name>
    <dbReference type="NCBI Taxonomy" id="449393"/>
    <lineage>
        <taxon>unclassified sequences</taxon>
        <taxon>metagenomes</taxon>
        <taxon>ecological metagenomes</taxon>
    </lineage>
</organism>
<gene>
    <name evidence="1" type="ORF">UFOPK3614_00851</name>
</gene>